<dbReference type="AlphaFoldDB" id="A0AB73TAM3"/>
<dbReference type="InterPro" id="IPR008930">
    <property type="entry name" value="Terpenoid_cyclase/PrenylTrfase"/>
</dbReference>
<name>A0AB73TAM3_9FIRM</name>
<comment type="caution">
    <text evidence="1">The sequence shown here is derived from an EMBL/GenBank/DDBJ whole genome shotgun (WGS) entry which is preliminary data.</text>
</comment>
<dbReference type="SUPFAM" id="SSF48239">
    <property type="entry name" value="Terpenoid cyclases/Protein prenyltransferases"/>
    <property type="match status" value="1"/>
</dbReference>
<dbReference type="EMBL" id="QGGY01000001">
    <property type="protein sequence ID" value="PWJ79125.1"/>
    <property type="molecule type" value="Genomic_DNA"/>
</dbReference>
<evidence type="ECO:0000313" key="1">
    <source>
        <dbReference type="EMBL" id="PWJ79125.1"/>
    </source>
</evidence>
<protein>
    <recommendedName>
        <fullName evidence="3">Prenyltransferase</fullName>
    </recommendedName>
</protein>
<accession>A0AB73TAM3</accession>
<organism evidence="1 2">
    <name type="scientific">Murimonas intestini</name>
    <dbReference type="NCBI Taxonomy" id="1337051"/>
    <lineage>
        <taxon>Bacteria</taxon>
        <taxon>Bacillati</taxon>
        <taxon>Bacillota</taxon>
        <taxon>Clostridia</taxon>
        <taxon>Lachnospirales</taxon>
        <taxon>Lachnospiraceae</taxon>
        <taxon>Murimonas</taxon>
    </lineage>
</organism>
<proteinExistence type="predicted"/>
<reference evidence="1 2" key="1">
    <citation type="submission" date="2018-05" db="EMBL/GenBank/DDBJ databases">
        <authorList>
            <person name="Goeker M."/>
            <person name="Huntemann M."/>
            <person name="Clum A."/>
            <person name="Pillay M."/>
            <person name="Palaniappan K."/>
            <person name="Varghese N."/>
            <person name="Mikhailova N."/>
            <person name="Stamatis D."/>
            <person name="Reddy T."/>
            <person name="Daum C."/>
            <person name="Shapiro N."/>
            <person name="Ivanova N."/>
            <person name="Kyrpides N."/>
            <person name="Woyke T."/>
        </authorList>
    </citation>
    <scope>NUCLEOTIDE SEQUENCE [LARGE SCALE GENOMIC DNA]</scope>
    <source>
        <strain evidence="1 2">DSM 26524</strain>
    </source>
</reference>
<evidence type="ECO:0000313" key="2">
    <source>
        <dbReference type="Proteomes" id="UP000245412"/>
    </source>
</evidence>
<dbReference type="RefSeq" id="WP_109624535.1">
    <property type="nucleotide sequence ID" value="NZ_JANKBI010000001.1"/>
</dbReference>
<keyword evidence="2" id="KW-1185">Reference proteome</keyword>
<dbReference type="Proteomes" id="UP000245412">
    <property type="component" value="Unassembled WGS sequence"/>
</dbReference>
<gene>
    <name evidence="1" type="ORF">C7383_101502</name>
</gene>
<evidence type="ECO:0008006" key="3">
    <source>
        <dbReference type="Google" id="ProtNLM"/>
    </source>
</evidence>
<sequence>MDILKKSKAFVYRNARPLDIARWNYLFENGDKQEVIKYLMAYQNPDGGFAHALEPDCWNRQSTPVQTWVATRIVEEIGLEDKKHPMIVKILNYLETTPDFNGNFWSGLNTVPSNNEYPHAPWWSFNVQEESGYNPTASLTGFMLKYADRTSSAYTLGIRLLREAYDYLISSASLESMHEVSCFVELYDYLKDVDELKVVDLNIFKDTLQQAIGKLLTYDTSLWNITYSCKPSLFIHRKESDFYYEMKELCDFECKFIQQTQNEDGTWSVTWNWNEYPEEWPISKNWWKTDIIIKNFKYLKAFH</sequence>